<proteinExistence type="predicted"/>
<organism evidence="2">
    <name type="scientific">marine sediment metagenome</name>
    <dbReference type="NCBI Taxonomy" id="412755"/>
    <lineage>
        <taxon>unclassified sequences</taxon>
        <taxon>metagenomes</taxon>
        <taxon>ecological metagenomes</taxon>
    </lineage>
</organism>
<reference evidence="2" key="1">
    <citation type="journal article" date="2014" name="Front. Microbiol.">
        <title>High frequency of phylogenetically diverse reductive dehalogenase-homologous genes in deep subseafloor sedimentary metagenomes.</title>
        <authorList>
            <person name="Kawai M."/>
            <person name="Futagami T."/>
            <person name="Toyoda A."/>
            <person name="Takaki Y."/>
            <person name="Nishi S."/>
            <person name="Hori S."/>
            <person name="Arai W."/>
            <person name="Tsubouchi T."/>
            <person name="Morono Y."/>
            <person name="Uchiyama I."/>
            <person name="Ito T."/>
            <person name="Fujiyama A."/>
            <person name="Inagaki F."/>
            <person name="Takami H."/>
        </authorList>
    </citation>
    <scope>NUCLEOTIDE SEQUENCE</scope>
    <source>
        <strain evidence="2">Expedition CK06-06</strain>
    </source>
</reference>
<accession>X1RKA3</accession>
<evidence type="ECO:0000313" key="2">
    <source>
        <dbReference type="EMBL" id="GAI81048.1"/>
    </source>
</evidence>
<protein>
    <submittedName>
        <fullName evidence="2">Uncharacterized protein</fullName>
    </submittedName>
</protein>
<name>X1RKA3_9ZZZZ</name>
<comment type="caution">
    <text evidence="2">The sequence shown here is derived from an EMBL/GenBank/DDBJ whole genome shotgun (WGS) entry which is preliminary data.</text>
</comment>
<dbReference type="AlphaFoldDB" id="X1RKA3"/>
<dbReference type="EMBL" id="BARW01010835">
    <property type="protein sequence ID" value="GAI81048.1"/>
    <property type="molecule type" value="Genomic_DNA"/>
</dbReference>
<gene>
    <name evidence="2" type="ORF">S12H4_21144</name>
</gene>
<sequence>HDEYVQEKTIFGFPQHWVDKIWQRCACFSAISGGHFDSVKDTQAWIQRALSDVKTDLAGIEKATVEHEVEPVKEAANLKMETVVDAKEDPVLQDLSKQLFNLDEVIVDLTNYKGRDPEYYVYDLNQTLEKILNVKKLATTLFNQLKLPRLRDLSILLVKLHRDVQYIHDELDWANSPGFNEIPGEEELNAKRAKEAEEAAFNFRPGYTRCSASNQYSAGSATHRPLSSGRGISSFPASSARNKNKSTAARASHC</sequence>
<feature type="non-terminal residue" evidence="2">
    <location>
        <position position="1"/>
    </location>
</feature>
<evidence type="ECO:0000256" key="1">
    <source>
        <dbReference type="SAM" id="MobiDB-lite"/>
    </source>
</evidence>
<feature type="compositionally biased region" description="Polar residues" evidence="1">
    <location>
        <begin position="235"/>
        <end position="254"/>
    </location>
</feature>
<feature type="region of interest" description="Disordered" evidence="1">
    <location>
        <begin position="218"/>
        <end position="254"/>
    </location>
</feature>